<dbReference type="KEGG" id="trs:Terro_4014"/>
<dbReference type="Proteomes" id="UP000006056">
    <property type="component" value="Chromosome"/>
</dbReference>
<dbReference type="eggNOG" id="ENOG5032UAZ">
    <property type="taxonomic scope" value="Bacteria"/>
</dbReference>
<name>I3ZLV4_TERRK</name>
<evidence type="ECO:0000313" key="3">
    <source>
        <dbReference type="Proteomes" id="UP000006056"/>
    </source>
</evidence>
<feature type="transmembrane region" description="Helical" evidence="1">
    <location>
        <begin position="151"/>
        <end position="174"/>
    </location>
</feature>
<protein>
    <submittedName>
        <fullName evidence="2">Uncharacterized protein</fullName>
    </submittedName>
</protein>
<dbReference type="OrthoDB" id="115703at2"/>
<sequence length="243" mass="26975">MATTALPRAIGQRSGVLYPHAQWYFLAAIATTWLGFAQSYFAVIRTQALLHHIHGALMGGWIALLIVQPILYQRGKLYWHRVLGRWGAFLLVPAIVVVGFLMMRSMLIASAIPPFMINHLAFLDVGALLLLPTYVGLAIYYGRNTDLHARYIASTVLLMMPPAIVRAMPILPVFRKSMPADVNMAMGLMSLILIVLLLDDARRGKVRAPYIVALIANTALGIGANFANGWAWWHAFTAWVVRL</sequence>
<organism evidence="2 3">
    <name type="scientific">Terriglobus roseus (strain DSM 18391 / NRRL B-41598 / KBS 63)</name>
    <dbReference type="NCBI Taxonomy" id="926566"/>
    <lineage>
        <taxon>Bacteria</taxon>
        <taxon>Pseudomonadati</taxon>
        <taxon>Acidobacteriota</taxon>
        <taxon>Terriglobia</taxon>
        <taxon>Terriglobales</taxon>
        <taxon>Acidobacteriaceae</taxon>
        <taxon>Terriglobus</taxon>
    </lineage>
</organism>
<evidence type="ECO:0000313" key="2">
    <source>
        <dbReference type="EMBL" id="AFL90222.1"/>
    </source>
</evidence>
<keyword evidence="3" id="KW-1185">Reference proteome</keyword>
<keyword evidence="1" id="KW-1133">Transmembrane helix</keyword>
<keyword evidence="1" id="KW-0472">Membrane</keyword>
<feature type="transmembrane region" description="Helical" evidence="1">
    <location>
        <begin position="180"/>
        <end position="198"/>
    </location>
</feature>
<dbReference type="AlphaFoldDB" id="I3ZLV4"/>
<reference evidence="2 3" key="1">
    <citation type="submission" date="2012-06" db="EMBL/GenBank/DDBJ databases">
        <title>Complete genome of Terriglobus roseus DSM 18391.</title>
        <authorList>
            <consortium name="US DOE Joint Genome Institute (JGI-PGF)"/>
            <person name="Lucas S."/>
            <person name="Copeland A."/>
            <person name="Lapidus A."/>
            <person name="Glavina del Rio T."/>
            <person name="Dalin E."/>
            <person name="Tice H."/>
            <person name="Bruce D."/>
            <person name="Goodwin L."/>
            <person name="Pitluck S."/>
            <person name="Peters L."/>
            <person name="Mikhailova N."/>
            <person name="Munk A.C.C."/>
            <person name="Kyrpides N."/>
            <person name="Mavromatis K."/>
            <person name="Ivanova N."/>
            <person name="Brettin T."/>
            <person name="Detter J.C."/>
            <person name="Han C."/>
            <person name="Larimer F."/>
            <person name="Land M."/>
            <person name="Hauser L."/>
            <person name="Markowitz V."/>
            <person name="Cheng J.-F."/>
            <person name="Hugenholtz P."/>
            <person name="Woyke T."/>
            <person name="Wu D."/>
            <person name="Brambilla E."/>
            <person name="Klenk H.-P."/>
            <person name="Eisen J.A."/>
        </authorList>
    </citation>
    <scope>NUCLEOTIDE SEQUENCE [LARGE SCALE GENOMIC DNA]</scope>
    <source>
        <strain evidence="3">DSM 18391 / NRRL B-41598 / KBS 63</strain>
    </source>
</reference>
<accession>I3ZLV4</accession>
<proteinExistence type="predicted"/>
<dbReference type="EMBL" id="CP003379">
    <property type="protein sequence ID" value="AFL90222.1"/>
    <property type="molecule type" value="Genomic_DNA"/>
</dbReference>
<feature type="transmembrane region" description="Helical" evidence="1">
    <location>
        <begin position="49"/>
        <end position="71"/>
    </location>
</feature>
<dbReference type="STRING" id="926566.Terro_4014"/>
<feature type="transmembrane region" description="Helical" evidence="1">
    <location>
        <begin position="21"/>
        <end position="43"/>
    </location>
</feature>
<gene>
    <name evidence="2" type="ordered locus">Terro_4014</name>
</gene>
<dbReference type="HOGENOM" id="CLU_1189308_0_0_0"/>
<keyword evidence="1" id="KW-0812">Transmembrane</keyword>
<evidence type="ECO:0000256" key="1">
    <source>
        <dbReference type="SAM" id="Phobius"/>
    </source>
</evidence>
<feature type="transmembrane region" description="Helical" evidence="1">
    <location>
        <begin position="210"/>
        <end position="233"/>
    </location>
</feature>
<feature type="transmembrane region" description="Helical" evidence="1">
    <location>
        <begin position="83"/>
        <end position="103"/>
    </location>
</feature>
<feature type="transmembrane region" description="Helical" evidence="1">
    <location>
        <begin position="115"/>
        <end position="139"/>
    </location>
</feature>
<dbReference type="RefSeq" id="WP_014787482.1">
    <property type="nucleotide sequence ID" value="NC_018014.1"/>
</dbReference>